<evidence type="ECO:0000256" key="1">
    <source>
        <dbReference type="SAM" id="MobiDB-lite"/>
    </source>
</evidence>
<dbReference type="PANTHER" id="PTHR13318:SF190">
    <property type="entry name" value="PARTNER OF PAIRED, ISOFORM B"/>
    <property type="match status" value="1"/>
</dbReference>
<dbReference type="AlphaFoldDB" id="A0A7H9B6B3"/>
<dbReference type="SUPFAM" id="SSF52047">
    <property type="entry name" value="RNI-like"/>
    <property type="match status" value="2"/>
</dbReference>
<evidence type="ECO:0008006" key="4">
    <source>
        <dbReference type="Google" id="ProtNLM"/>
    </source>
</evidence>
<dbReference type="GO" id="GO:0031146">
    <property type="term" value="P:SCF-dependent proteasomal ubiquitin-dependent protein catabolic process"/>
    <property type="evidence" value="ECO:0007669"/>
    <property type="project" value="TreeGrafter"/>
</dbReference>
<dbReference type="KEGG" id="zmk:HG535_0G01490"/>
<dbReference type="Proteomes" id="UP000509704">
    <property type="component" value="Chromosome 7"/>
</dbReference>
<dbReference type="Gene3D" id="3.80.10.10">
    <property type="entry name" value="Ribonuclease Inhibitor"/>
    <property type="match status" value="2"/>
</dbReference>
<dbReference type="RefSeq" id="XP_037145990.1">
    <property type="nucleotide sequence ID" value="XM_037290095.1"/>
</dbReference>
<proteinExistence type="predicted"/>
<dbReference type="SMART" id="SM00367">
    <property type="entry name" value="LRR_CC"/>
    <property type="match status" value="6"/>
</dbReference>
<dbReference type="EMBL" id="CP058610">
    <property type="protein sequence ID" value="QLG74265.1"/>
    <property type="molecule type" value="Genomic_DNA"/>
</dbReference>
<feature type="compositionally biased region" description="Basic and acidic residues" evidence="1">
    <location>
        <begin position="37"/>
        <end position="57"/>
    </location>
</feature>
<evidence type="ECO:0000313" key="3">
    <source>
        <dbReference type="Proteomes" id="UP000509704"/>
    </source>
</evidence>
<dbReference type="OrthoDB" id="1924287at2759"/>
<accession>A0A7H9B6B3</accession>
<feature type="compositionally biased region" description="Basic and acidic residues" evidence="1">
    <location>
        <begin position="97"/>
        <end position="106"/>
    </location>
</feature>
<keyword evidence="3" id="KW-1185">Reference proteome</keyword>
<dbReference type="GO" id="GO:0019005">
    <property type="term" value="C:SCF ubiquitin ligase complex"/>
    <property type="evidence" value="ECO:0007669"/>
    <property type="project" value="TreeGrafter"/>
</dbReference>
<sequence length="561" mass="63234">MYRNRSRSKKNEDDGVKGPSSALTQFLRDQGISAQAIKDRWKQQQKGEEEEQQKESEPNAAQDEATIQSLKSETDDTEQTALLGDSDSNTETDDDLPFDRRIKVDQDSDEEEYGSDETSVKKRASIKTTLADKKRQSQVLQNRRKKRKRAADLLDRKLDRIPTLQDLCIKRISGNIYDLQKGNEKNEDTFFSQIRDVLGGISTDNLNNLGKALSKNRALNDSTLQLFLKTDLNDLTFYDCSKLSFEGYKSLAIFCPHLTKVSLQMCGQLNNEALLYMSEKLTNLSAVHLDGPFLINSDTWDKFFRNMKGRLTEFHISNTHRFTDRSLSSLLINCGSDLLSLKFSRLDSVFNYALLPQYINNDQLHTLAIEYPFNEGDVTDEVIINILGQIGSNIKALILNGCSDLTDSMVINGMTSFLADNRSLTVLELEELNSISTDSLMYFFNAVPLPNLKHCSLKRCSQIGDMAVIELLLNDAKESLEYLNLNSIKALTKESILMMSCPKLTHLDVSFVRCVDDSVVEKVGSQNPSLKLMEVFGDNLITRKAKLSLGLTLTGRESDTI</sequence>
<gene>
    <name evidence="2" type="ORF">HG535_0G01490</name>
</gene>
<organism evidence="2 3">
    <name type="scientific">Zygotorulaspora mrakii</name>
    <name type="common">Zygosaccharomyces mrakii</name>
    <dbReference type="NCBI Taxonomy" id="42260"/>
    <lineage>
        <taxon>Eukaryota</taxon>
        <taxon>Fungi</taxon>
        <taxon>Dikarya</taxon>
        <taxon>Ascomycota</taxon>
        <taxon>Saccharomycotina</taxon>
        <taxon>Saccharomycetes</taxon>
        <taxon>Saccharomycetales</taxon>
        <taxon>Saccharomycetaceae</taxon>
        <taxon>Zygotorulaspora</taxon>
    </lineage>
</organism>
<dbReference type="PANTHER" id="PTHR13318">
    <property type="entry name" value="PARTNER OF PAIRED, ISOFORM B-RELATED"/>
    <property type="match status" value="1"/>
</dbReference>
<dbReference type="InterPro" id="IPR006553">
    <property type="entry name" value="Leu-rich_rpt_Cys-con_subtyp"/>
</dbReference>
<feature type="region of interest" description="Disordered" evidence="1">
    <location>
        <begin position="1"/>
        <end position="124"/>
    </location>
</feature>
<reference evidence="2 3" key="1">
    <citation type="submission" date="2020-07" db="EMBL/GenBank/DDBJ databases">
        <title>The yeast mating-type switching endonuclease HO is a domesticated member of an unorthodox homing genetic element family.</title>
        <authorList>
            <person name="Coughlan A.Y."/>
            <person name="Lombardi L."/>
            <person name="Braun-Galleani S."/>
            <person name="Martos A.R."/>
            <person name="Galeote V."/>
            <person name="Bigey F."/>
            <person name="Dequin S."/>
            <person name="Byrne K.P."/>
            <person name="Wolfe K.H."/>
        </authorList>
    </citation>
    <scope>NUCLEOTIDE SEQUENCE [LARGE SCALE GENOMIC DNA]</scope>
    <source>
        <strain evidence="2 3">NRRL Y-6702</strain>
    </source>
</reference>
<dbReference type="InterPro" id="IPR032675">
    <property type="entry name" value="LRR_dom_sf"/>
</dbReference>
<evidence type="ECO:0000313" key="2">
    <source>
        <dbReference type="EMBL" id="QLG74265.1"/>
    </source>
</evidence>
<protein>
    <recommendedName>
        <fullName evidence="4">DNA repair protein RAD7</fullName>
    </recommendedName>
</protein>
<name>A0A7H9B6B3_ZYGMR</name>
<dbReference type="GeneID" id="59238048"/>